<dbReference type="AlphaFoldDB" id="A0A1H3HT41"/>
<evidence type="ECO:0000256" key="4">
    <source>
        <dbReference type="ARBA" id="ARBA00022631"/>
    </source>
</evidence>
<dbReference type="GO" id="GO:0019628">
    <property type="term" value="P:urate catabolic process"/>
    <property type="evidence" value="ECO:0007669"/>
    <property type="project" value="UniProtKB-UniPathway"/>
</dbReference>
<evidence type="ECO:0000256" key="1">
    <source>
        <dbReference type="ARBA" id="ARBA00001163"/>
    </source>
</evidence>
<dbReference type="NCBIfam" id="TIGR03164">
    <property type="entry name" value="UHCUDC"/>
    <property type="match status" value="1"/>
</dbReference>
<dbReference type="GO" id="GO:0051997">
    <property type="term" value="F:2-oxo-4-hydroxy-4-carboxy-5-ureidoimidazoline decarboxylase activity"/>
    <property type="evidence" value="ECO:0007669"/>
    <property type="project" value="UniProtKB-EC"/>
</dbReference>
<dbReference type="EMBL" id="FNPI01000001">
    <property type="protein sequence ID" value="SDY18602.1"/>
    <property type="molecule type" value="Genomic_DNA"/>
</dbReference>
<dbReference type="InterPro" id="IPR017580">
    <property type="entry name" value="OHCU_decarboxylase-1"/>
</dbReference>
<sequence length="176" mass="20115">MQEINEMNKNEFTACIGGVFEHSSAIAEAAWQHRPFQSLHELDNRLITAMYQSEPSTKLALLRAHPDLGTRMEISTASMQEQKNAGLTNLTEEEYHRFSLLNKSYTEKFGFPFIMAVKGQDKITILKKIESRLSNSSDVEMATGLKEVSKIVRFRLEALIDSSQRNGHRMHVERNN</sequence>
<evidence type="ECO:0000256" key="5">
    <source>
        <dbReference type="ARBA" id="ARBA00022793"/>
    </source>
</evidence>
<comment type="pathway">
    <text evidence="2">Purine metabolism; urate degradation; (S)-allantoin from urate: step 3/3.</text>
</comment>
<evidence type="ECO:0000256" key="3">
    <source>
        <dbReference type="ARBA" id="ARBA00012257"/>
    </source>
</evidence>
<dbReference type="Pfam" id="PF09349">
    <property type="entry name" value="OHCU_decarbox"/>
    <property type="match status" value="1"/>
</dbReference>
<dbReference type="InterPro" id="IPR018020">
    <property type="entry name" value="OHCU_decarboxylase"/>
</dbReference>
<dbReference type="STRING" id="1503961.SAMN05421736_101606"/>
<gene>
    <name evidence="8" type="ORF">SAMN05421736_101606</name>
</gene>
<dbReference type="Gene3D" id="1.10.3330.10">
    <property type="entry name" value="Oxo-4-hydroxy-4-carboxy-5-ureidoimidazoline decarboxylase"/>
    <property type="match status" value="1"/>
</dbReference>
<evidence type="ECO:0000256" key="2">
    <source>
        <dbReference type="ARBA" id="ARBA00004754"/>
    </source>
</evidence>
<evidence type="ECO:0000259" key="7">
    <source>
        <dbReference type="Pfam" id="PF09349"/>
    </source>
</evidence>
<dbReference type="SUPFAM" id="SSF158694">
    <property type="entry name" value="UraD-Like"/>
    <property type="match status" value="1"/>
</dbReference>
<evidence type="ECO:0000313" key="9">
    <source>
        <dbReference type="Proteomes" id="UP000198935"/>
    </source>
</evidence>
<proteinExistence type="predicted"/>
<organism evidence="8 9">
    <name type="scientific">Evansella caseinilytica</name>
    <dbReference type="NCBI Taxonomy" id="1503961"/>
    <lineage>
        <taxon>Bacteria</taxon>
        <taxon>Bacillati</taxon>
        <taxon>Bacillota</taxon>
        <taxon>Bacilli</taxon>
        <taxon>Bacillales</taxon>
        <taxon>Bacillaceae</taxon>
        <taxon>Evansella</taxon>
    </lineage>
</organism>
<dbReference type="PANTHER" id="PTHR43466">
    <property type="entry name" value="2-OXO-4-HYDROXY-4-CARBOXY-5-UREIDOIMIDAZOLINE DECARBOXYLASE-RELATED"/>
    <property type="match status" value="1"/>
</dbReference>
<name>A0A1H3HT41_9BACI</name>
<dbReference type="GO" id="GO:0006144">
    <property type="term" value="P:purine nucleobase metabolic process"/>
    <property type="evidence" value="ECO:0007669"/>
    <property type="project" value="UniProtKB-KW"/>
</dbReference>
<protein>
    <recommendedName>
        <fullName evidence="3">2-oxo-4-hydroxy-4-carboxy-5-ureidoimidazoline decarboxylase</fullName>
        <ecNumber evidence="3">4.1.1.97</ecNumber>
    </recommendedName>
</protein>
<dbReference type="EC" id="4.1.1.97" evidence="3"/>
<evidence type="ECO:0000313" key="8">
    <source>
        <dbReference type="EMBL" id="SDY18602.1"/>
    </source>
</evidence>
<evidence type="ECO:0000256" key="6">
    <source>
        <dbReference type="ARBA" id="ARBA00023239"/>
    </source>
</evidence>
<feature type="domain" description="Oxo-4-hydroxy-4-carboxy-5-ureidoimidazoline decarboxylase" evidence="7">
    <location>
        <begin position="5"/>
        <end position="157"/>
    </location>
</feature>
<dbReference type="InterPro" id="IPR036778">
    <property type="entry name" value="OHCU_decarboxylase_sf"/>
</dbReference>
<dbReference type="OrthoDB" id="9800909at2"/>
<keyword evidence="5" id="KW-0210">Decarboxylase</keyword>
<dbReference type="Proteomes" id="UP000198935">
    <property type="component" value="Unassembled WGS sequence"/>
</dbReference>
<comment type="catalytic activity">
    <reaction evidence="1">
        <text>5-hydroxy-2-oxo-4-ureido-2,5-dihydro-1H-imidazole-5-carboxylate + H(+) = (S)-allantoin + CO2</text>
        <dbReference type="Rhea" id="RHEA:26301"/>
        <dbReference type="ChEBI" id="CHEBI:15378"/>
        <dbReference type="ChEBI" id="CHEBI:15678"/>
        <dbReference type="ChEBI" id="CHEBI:16526"/>
        <dbReference type="ChEBI" id="CHEBI:58639"/>
        <dbReference type="EC" id="4.1.1.97"/>
    </reaction>
</comment>
<keyword evidence="9" id="KW-1185">Reference proteome</keyword>
<dbReference type="GO" id="GO:0000255">
    <property type="term" value="P:allantoin metabolic process"/>
    <property type="evidence" value="ECO:0007669"/>
    <property type="project" value="InterPro"/>
</dbReference>
<dbReference type="UniPathway" id="UPA00394">
    <property type="reaction ID" value="UER00652"/>
</dbReference>
<keyword evidence="4" id="KW-0659">Purine metabolism</keyword>
<accession>A0A1H3HT41</accession>
<keyword evidence="6" id="KW-0456">Lyase</keyword>
<dbReference type="PANTHER" id="PTHR43466:SF1">
    <property type="entry name" value="2-OXO-4-HYDROXY-4-CARBOXY-5-UREIDOIMIDAZOLINE DECARBOXYLASE-RELATED"/>
    <property type="match status" value="1"/>
</dbReference>
<reference evidence="9" key="1">
    <citation type="submission" date="2016-10" db="EMBL/GenBank/DDBJ databases">
        <authorList>
            <person name="Varghese N."/>
            <person name="Submissions S."/>
        </authorList>
    </citation>
    <scope>NUCLEOTIDE SEQUENCE [LARGE SCALE GENOMIC DNA]</scope>
    <source>
        <strain evidence="9">SP</strain>
    </source>
</reference>